<evidence type="ECO:0000256" key="1">
    <source>
        <dbReference type="ARBA" id="ARBA00022723"/>
    </source>
</evidence>
<evidence type="ECO:0000313" key="5">
    <source>
        <dbReference type="EMBL" id="KDP42760.1"/>
    </source>
</evidence>
<dbReference type="Proteomes" id="UP000027138">
    <property type="component" value="Unassembled WGS sequence"/>
</dbReference>
<dbReference type="Gene3D" id="3.30.40.10">
    <property type="entry name" value="Zinc/RING finger domain, C3HC4 (zinc finger)"/>
    <property type="match status" value="1"/>
</dbReference>
<sequence>MSAPEMSNVDLQSGSHRRCIAGSDGTSFSDAEDDGSCYSQFYSTTDGSYNDYGFACVSDPEITDGLLLDSKRLSSVSDYSVEVEIENGNGVVEIKVHLAKVERDCRICHLGLEGNTHESGVPIELGCLCKYDLAAAHKPCAKAWFKIKGNK</sequence>
<feature type="domain" description="RING-CH-type" evidence="4">
    <location>
        <begin position="97"/>
        <end position="151"/>
    </location>
</feature>
<dbReference type="AlphaFoldDB" id="A0A067LE44"/>
<evidence type="ECO:0000259" key="4">
    <source>
        <dbReference type="PROSITE" id="PS51292"/>
    </source>
</evidence>
<dbReference type="Pfam" id="PF12906">
    <property type="entry name" value="RINGv"/>
    <property type="match status" value="1"/>
</dbReference>
<dbReference type="SUPFAM" id="SSF57850">
    <property type="entry name" value="RING/U-box"/>
    <property type="match status" value="1"/>
</dbReference>
<protein>
    <recommendedName>
        <fullName evidence="4">RING-CH-type domain-containing protein</fullName>
    </recommendedName>
</protein>
<name>A0A067LE44_JATCU</name>
<evidence type="ECO:0000256" key="3">
    <source>
        <dbReference type="ARBA" id="ARBA00022833"/>
    </source>
</evidence>
<dbReference type="SMART" id="SM00744">
    <property type="entry name" value="RINGv"/>
    <property type="match status" value="1"/>
</dbReference>
<dbReference type="EMBL" id="KK914288">
    <property type="protein sequence ID" value="KDP42760.1"/>
    <property type="molecule type" value="Genomic_DNA"/>
</dbReference>
<dbReference type="PROSITE" id="PS51292">
    <property type="entry name" value="ZF_RING_CH"/>
    <property type="match status" value="1"/>
</dbReference>
<dbReference type="GO" id="GO:0008270">
    <property type="term" value="F:zinc ion binding"/>
    <property type="evidence" value="ECO:0007669"/>
    <property type="project" value="UniProtKB-KW"/>
</dbReference>
<dbReference type="PANTHER" id="PTHR46214:SF36">
    <property type="entry name" value="RING-CH-TYPE DOMAIN-CONTAINING PROTEIN"/>
    <property type="match status" value="1"/>
</dbReference>
<keyword evidence="3" id="KW-0862">Zinc</keyword>
<accession>A0A067LE44</accession>
<dbReference type="STRING" id="180498.A0A067LE44"/>
<dbReference type="InterPro" id="IPR013083">
    <property type="entry name" value="Znf_RING/FYVE/PHD"/>
</dbReference>
<dbReference type="InterPro" id="IPR011016">
    <property type="entry name" value="Znf_RING-CH"/>
</dbReference>
<keyword evidence="2" id="KW-0863">Zinc-finger</keyword>
<reference evidence="5 6" key="1">
    <citation type="journal article" date="2014" name="PLoS ONE">
        <title>Global Analysis of Gene Expression Profiles in Physic Nut (Jatropha curcas L.) Seedlings Exposed to Salt Stress.</title>
        <authorList>
            <person name="Zhang L."/>
            <person name="Zhang C."/>
            <person name="Wu P."/>
            <person name="Chen Y."/>
            <person name="Li M."/>
            <person name="Jiang H."/>
            <person name="Wu G."/>
        </authorList>
    </citation>
    <scope>NUCLEOTIDE SEQUENCE [LARGE SCALE GENOMIC DNA]</scope>
    <source>
        <strain evidence="6">cv. GZQX0401</strain>
        <tissue evidence="5">Young leaves</tissue>
    </source>
</reference>
<organism evidence="5 6">
    <name type="scientific">Jatropha curcas</name>
    <name type="common">Barbados nut</name>
    <dbReference type="NCBI Taxonomy" id="180498"/>
    <lineage>
        <taxon>Eukaryota</taxon>
        <taxon>Viridiplantae</taxon>
        <taxon>Streptophyta</taxon>
        <taxon>Embryophyta</taxon>
        <taxon>Tracheophyta</taxon>
        <taxon>Spermatophyta</taxon>
        <taxon>Magnoliopsida</taxon>
        <taxon>eudicotyledons</taxon>
        <taxon>Gunneridae</taxon>
        <taxon>Pentapetalae</taxon>
        <taxon>rosids</taxon>
        <taxon>fabids</taxon>
        <taxon>Malpighiales</taxon>
        <taxon>Euphorbiaceae</taxon>
        <taxon>Crotonoideae</taxon>
        <taxon>Jatropheae</taxon>
        <taxon>Jatropha</taxon>
    </lineage>
</organism>
<proteinExistence type="predicted"/>
<gene>
    <name evidence="5" type="ORF">JCGZ_23700</name>
</gene>
<dbReference type="OrthoDB" id="1912066at2759"/>
<evidence type="ECO:0000313" key="6">
    <source>
        <dbReference type="Proteomes" id="UP000027138"/>
    </source>
</evidence>
<keyword evidence="6" id="KW-1185">Reference proteome</keyword>
<dbReference type="PANTHER" id="PTHR46214">
    <property type="entry name" value="ZINC FINGER, RING-CH-TYPE"/>
    <property type="match status" value="1"/>
</dbReference>
<keyword evidence="1" id="KW-0479">Metal-binding</keyword>
<evidence type="ECO:0000256" key="2">
    <source>
        <dbReference type="ARBA" id="ARBA00022771"/>
    </source>
</evidence>